<feature type="signal peptide" evidence="1">
    <location>
        <begin position="1"/>
        <end position="20"/>
    </location>
</feature>
<dbReference type="EMBL" id="OOIP01000029">
    <property type="protein sequence ID" value="SPO41598.1"/>
    <property type="molecule type" value="Genomic_DNA"/>
</dbReference>
<dbReference type="AlphaFoldDB" id="A0A5C3FB44"/>
<evidence type="ECO:0000256" key="1">
    <source>
        <dbReference type="SAM" id="SignalP"/>
    </source>
</evidence>
<evidence type="ECO:0000313" key="2">
    <source>
        <dbReference type="EMBL" id="SPO41598.1"/>
    </source>
</evidence>
<sequence>MRYSLVSLCVFLALPLAAMGASDDQGFSKIREAPIGPTGKIVGHLQLFQKGQGAFVSADFDGDIKAGGLDRNPSWQLVDNSNPSNPVVVFRNSAGPGPSHVKHSCAGENPVAKCCEWLAGIGPSVDYVVRVGTSTGINSYHVDREFTFPPPTNGRRHERV</sequence>
<accession>A0A5C3FB44</accession>
<name>A0A5C3FB44_9BASI</name>
<organism evidence="2 3">
    <name type="scientific">Pseudozyma flocculosa</name>
    <dbReference type="NCBI Taxonomy" id="84751"/>
    <lineage>
        <taxon>Eukaryota</taxon>
        <taxon>Fungi</taxon>
        <taxon>Dikarya</taxon>
        <taxon>Basidiomycota</taxon>
        <taxon>Ustilaginomycotina</taxon>
        <taxon>Ustilaginomycetes</taxon>
        <taxon>Ustilaginales</taxon>
        <taxon>Ustilaginaceae</taxon>
        <taxon>Pseudozyma</taxon>
    </lineage>
</organism>
<reference evidence="2 3" key="1">
    <citation type="submission" date="2018-03" db="EMBL/GenBank/DDBJ databases">
        <authorList>
            <person name="Guldener U."/>
        </authorList>
    </citation>
    <scope>NUCLEOTIDE SEQUENCE [LARGE SCALE GENOMIC DNA]</scope>
    <source>
        <strain evidence="2 3">DAOM196992</strain>
    </source>
</reference>
<gene>
    <name evidence="2" type="ORF">PSFLO_07080</name>
</gene>
<protein>
    <submittedName>
        <fullName evidence="2">Uncharacterized protein</fullName>
    </submittedName>
</protein>
<keyword evidence="3" id="KW-1185">Reference proteome</keyword>
<proteinExistence type="predicted"/>
<evidence type="ECO:0000313" key="3">
    <source>
        <dbReference type="Proteomes" id="UP000323386"/>
    </source>
</evidence>
<dbReference type="Proteomes" id="UP000323386">
    <property type="component" value="Unassembled WGS sequence"/>
</dbReference>
<keyword evidence="1" id="KW-0732">Signal</keyword>
<feature type="chain" id="PRO_5022944348" evidence="1">
    <location>
        <begin position="21"/>
        <end position="160"/>
    </location>
</feature>